<sequence length="111" mass="12394">MQSVPEDISNGINSPGFSLHIIDLKPGFPVLLLRNLNITNHMVNGMCLLVQEVKGKVLKCTSVIGPRRLSQVLFPNINITWEYYGDLEIGFTRDQSPIAVSFSITRTISQH</sequence>
<evidence type="ECO:0000313" key="2">
    <source>
        <dbReference type="EMBL" id="MBW0473711.1"/>
    </source>
</evidence>
<dbReference type="Proteomes" id="UP000765509">
    <property type="component" value="Unassembled WGS sequence"/>
</dbReference>
<reference evidence="2" key="1">
    <citation type="submission" date="2021-03" db="EMBL/GenBank/DDBJ databases">
        <title>Draft genome sequence of rust myrtle Austropuccinia psidii MF-1, a brazilian biotype.</title>
        <authorList>
            <person name="Quecine M.C."/>
            <person name="Pachon D.M.R."/>
            <person name="Bonatelli M.L."/>
            <person name="Correr F.H."/>
            <person name="Franceschini L.M."/>
            <person name="Leite T.F."/>
            <person name="Margarido G.R.A."/>
            <person name="Almeida C.A."/>
            <person name="Ferrarezi J.A."/>
            <person name="Labate C.A."/>
        </authorList>
    </citation>
    <scope>NUCLEOTIDE SEQUENCE</scope>
    <source>
        <strain evidence="2">MF-1</strain>
    </source>
</reference>
<evidence type="ECO:0000259" key="1">
    <source>
        <dbReference type="Pfam" id="PF21530"/>
    </source>
</evidence>
<dbReference type="AlphaFoldDB" id="A0A9Q3GN75"/>
<feature type="domain" description="DNA helicase Pif1-like 2B" evidence="1">
    <location>
        <begin position="9"/>
        <end position="51"/>
    </location>
</feature>
<protein>
    <recommendedName>
        <fullName evidence="1">DNA helicase Pif1-like 2B domain-containing protein</fullName>
    </recommendedName>
</protein>
<comment type="caution">
    <text evidence="2">The sequence shown here is derived from an EMBL/GenBank/DDBJ whole genome shotgun (WGS) entry which is preliminary data.</text>
</comment>
<evidence type="ECO:0000313" key="3">
    <source>
        <dbReference type="Proteomes" id="UP000765509"/>
    </source>
</evidence>
<dbReference type="OrthoDB" id="3353471at2759"/>
<dbReference type="EMBL" id="AVOT02003505">
    <property type="protein sequence ID" value="MBW0473711.1"/>
    <property type="molecule type" value="Genomic_DNA"/>
</dbReference>
<organism evidence="2 3">
    <name type="scientific">Austropuccinia psidii MF-1</name>
    <dbReference type="NCBI Taxonomy" id="1389203"/>
    <lineage>
        <taxon>Eukaryota</taxon>
        <taxon>Fungi</taxon>
        <taxon>Dikarya</taxon>
        <taxon>Basidiomycota</taxon>
        <taxon>Pucciniomycotina</taxon>
        <taxon>Pucciniomycetes</taxon>
        <taxon>Pucciniales</taxon>
        <taxon>Sphaerophragmiaceae</taxon>
        <taxon>Austropuccinia</taxon>
    </lineage>
</organism>
<keyword evidence="3" id="KW-1185">Reference proteome</keyword>
<dbReference type="Pfam" id="PF21530">
    <property type="entry name" value="Pif1_2B_dom"/>
    <property type="match status" value="1"/>
</dbReference>
<dbReference type="InterPro" id="IPR049163">
    <property type="entry name" value="Pif1-like_2B_dom"/>
</dbReference>
<gene>
    <name evidence="2" type="ORF">O181_013426</name>
</gene>
<name>A0A9Q3GN75_9BASI</name>
<proteinExistence type="predicted"/>
<accession>A0A9Q3GN75</accession>